<evidence type="ECO:0000313" key="2">
    <source>
        <dbReference type="Proteomes" id="UP000799444"/>
    </source>
</evidence>
<comment type="caution">
    <text evidence="1">The sequence shown here is derived from an EMBL/GenBank/DDBJ whole genome shotgun (WGS) entry which is preliminary data.</text>
</comment>
<proteinExistence type="predicted"/>
<evidence type="ECO:0000313" key="1">
    <source>
        <dbReference type="EMBL" id="KAF2738715.1"/>
    </source>
</evidence>
<dbReference type="AlphaFoldDB" id="A0A9P4R7X2"/>
<protein>
    <submittedName>
        <fullName evidence="1">Uncharacterized protein</fullName>
    </submittedName>
</protein>
<accession>A0A9P4R7X2</accession>
<keyword evidence="2" id="KW-1185">Reference proteome</keyword>
<dbReference type="Proteomes" id="UP000799444">
    <property type="component" value="Unassembled WGS sequence"/>
</dbReference>
<reference evidence="1" key="1">
    <citation type="journal article" date="2020" name="Stud. Mycol.">
        <title>101 Dothideomycetes genomes: a test case for predicting lifestyles and emergence of pathogens.</title>
        <authorList>
            <person name="Haridas S."/>
            <person name="Albert R."/>
            <person name="Binder M."/>
            <person name="Bloem J."/>
            <person name="Labutti K."/>
            <person name="Salamov A."/>
            <person name="Andreopoulos B."/>
            <person name="Baker S."/>
            <person name="Barry K."/>
            <person name="Bills G."/>
            <person name="Bluhm B."/>
            <person name="Cannon C."/>
            <person name="Castanera R."/>
            <person name="Culley D."/>
            <person name="Daum C."/>
            <person name="Ezra D."/>
            <person name="Gonzalez J."/>
            <person name="Henrissat B."/>
            <person name="Kuo A."/>
            <person name="Liang C."/>
            <person name="Lipzen A."/>
            <person name="Lutzoni F."/>
            <person name="Magnuson J."/>
            <person name="Mondo S."/>
            <person name="Nolan M."/>
            <person name="Ohm R."/>
            <person name="Pangilinan J."/>
            <person name="Park H.-J."/>
            <person name="Ramirez L."/>
            <person name="Alfaro M."/>
            <person name="Sun H."/>
            <person name="Tritt A."/>
            <person name="Yoshinaga Y."/>
            <person name="Zwiers L.-H."/>
            <person name="Turgeon B."/>
            <person name="Goodwin S."/>
            <person name="Spatafora J."/>
            <person name="Crous P."/>
            <person name="Grigoriev I."/>
        </authorList>
    </citation>
    <scope>NUCLEOTIDE SEQUENCE</scope>
    <source>
        <strain evidence="1">CBS 125425</strain>
    </source>
</reference>
<organism evidence="1 2">
    <name type="scientific">Polyplosphaeria fusca</name>
    <dbReference type="NCBI Taxonomy" id="682080"/>
    <lineage>
        <taxon>Eukaryota</taxon>
        <taxon>Fungi</taxon>
        <taxon>Dikarya</taxon>
        <taxon>Ascomycota</taxon>
        <taxon>Pezizomycotina</taxon>
        <taxon>Dothideomycetes</taxon>
        <taxon>Pleosporomycetidae</taxon>
        <taxon>Pleosporales</taxon>
        <taxon>Tetraplosphaeriaceae</taxon>
        <taxon>Polyplosphaeria</taxon>
    </lineage>
</organism>
<dbReference type="EMBL" id="ML996107">
    <property type="protein sequence ID" value="KAF2738715.1"/>
    <property type="molecule type" value="Genomic_DNA"/>
</dbReference>
<sequence length="291" mass="33128">MPAFDYSRKAEYKDVSMLLGLTPVPDPPPPLIAVGLDREVVILVSRSKNFERPYFRRAHADIFKEDMIDFAFDVGRYDPAHRCDIALYKIAAKHHSKFRNDVHHQVYREVEDRSMVVPSSKKSKAKPAKRTFYGGHDGSNDAFWTHVSFFGGVFQVAKKARPELQVTQTPPCVFPSCWRVVSVDFEGGPEQSGIPRQIGITMLCSSDVVGLAFDQWINRSVVRSLVPASVKDYRNPFCLPHREALFCRHEVLEDGDFTAEIWRTFQRQHIASRPPATIHDLQSHVATIMES</sequence>
<name>A0A9P4R7X2_9PLEO</name>
<gene>
    <name evidence="1" type="ORF">EJ04DRAFT_23012</name>
</gene>
<dbReference type="OrthoDB" id="10630258at2759"/>